<dbReference type="PANTHER" id="PTHR43709:SF2">
    <property type="entry name" value="DUF453 DOMAIN PROTEIN (AFU_ORTHOLOGUE AFUA_6G00360)"/>
    <property type="match status" value="1"/>
</dbReference>
<feature type="non-terminal residue" evidence="3">
    <location>
        <position position="1"/>
    </location>
</feature>
<comment type="caution">
    <text evidence="3">The sequence shown here is derived from an EMBL/GenBank/DDBJ whole genome shotgun (WGS) entry which is preliminary data.</text>
</comment>
<dbReference type="EMBL" id="LXQC01000033">
    <property type="protein sequence ID" value="TFE72316.1"/>
    <property type="molecule type" value="Genomic_DNA"/>
</dbReference>
<dbReference type="PROSITE" id="PS00178">
    <property type="entry name" value="AA_TRNA_LIGASE_I"/>
    <property type="match status" value="1"/>
</dbReference>
<feature type="non-terminal residue" evidence="3">
    <location>
        <position position="319"/>
    </location>
</feature>
<keyword evidence="2" id="KW-0413">Isomerase</keyword>
<keyword evidence="4" id="KW-1185">Reference proteome</keyword>
<dbReference type="GO" id="GO:0005524">
    <property type="term" value="F:ATP binding"/>
    <property type="evidence" value="ECO:0007669"/>
    <property type="project" value="InterPro"/>
</dbReference>
<comment type="similarity">
    <text evidence="1">Belongs to the PrpF family.</text>
</comment>
<proteinExistence type="inferred from homology"/>
<evidence type="ECO:0000313" key="3">
    <source>
        <dbReference type="EMBL" id="TFE72316.1"/>
    </source>
</evidence>
<organism evidence="3 4">
    <name type="scientific">Methylacidiphilum caldifontis</name>
    <dbReference type="NCBI Taxonomy" id="2795386"/>
    <lineage>
        <taxon>Bacteria</taxon>
        <taxon>Pseudomonadati</taxon>
        <taxon>Verrucomicrobiota</taxon>
        <taxon>Methylacidiphilae</taxon>
        <taxon>Methylacidiphilales</taxon>
        <taxon>Methylacidiphilaceae</taxon>
        <taxon>Methylacidiphilum (ex Ratnadevi et al. 2023)</taxon>
    </lineage>
</organism>
<evidence type="ECO:0008006" key="5">
    <source>
        <dbReference type="Google" id="ProtNLM"/>
    </source>
</evidence>
<dbReference type="OrthoDB" id="9779763at2"/>
<dbReference type="AlphaFoldDB" id="A0A4Y8PHJ5"/>
<dbReference type="PANTHER" id="PTHR43709">
    <property type="entry name" value="ACONITATE ISOMERASE-RELATED"/>
    <property type="match status" value="1"/>
</dbReference>
<evidence type="ECO:0000256" key="2">
    <source>
        <dbReference type="ARBA" id="ARBA00023235"/>
    </source>
</evidence>
<protein>
    <recommendedName>
        <fullName evidence="5">3-methylitaconate isomerase</fullName>
    </recommendedName>
</protein>
<dbReference type="SUPFAM" id="SSF54506">
    <property type="entry name" value="Diaminopimelate epimerase-like"/>
    <property type="match status" value="2"/>
</dbReference>
<name>A0A4Y8PHJ5_9BACT</name>
<sequence>GGATPTTSKVAILSRSFRSDADVDYTFAQVAIDRPAVDYRPNCGNISAAVGPFAVQAGLVRPTEGRTIVRIFNTNTERYIEAEFLVEGGQFVADGDIAIPGVPGHGSPVYLTFIRPDGGATGSLFPTGNLVDRIMFSDGSAVDVSVVDAGNLTVIVDGSSLPDGWDAPWFSDDVDFSLGQWLERIRQEIGYQLNLYTPTTSIHPATHALPKITVVDSPRPYLSRAGQNILPEQITIIARAITMGKPHPAYPLTGGTALAACVKIPGTVANRLASLSPKPSGLVHIGHPSGVTPVDVSVSMVEGHWQVEATRSVRTARPL</sequence>
<dbReference type="GO" id="GO:0006418">
    <property type="term" value="P:tRNA aminoacylation for protein translation"/>
    <property type="evidence" value="ECO:0007669"/>
    <property type="project" value="InterPro"/>
</dbReference>
<dbReference type="Proteomes" id="UP000297713">
    <property type="component" value="Unassembled WGS sequence"/>
</dbReference>
<accession>A0A4Y8PHJ5</accession>
<evidence type="ECO:0000313" key="4">
    <source>
        <dbReference type="Proteomes" id="UP000297713"/>
    </source>
</evidence>
<dbReference type="GO" id="GO:0004812">
    <property type="term" value="F:aminoacyl-tRNA ligase activity"/>
    <property type="evidence" value="ECO:0007669"/>
    <property type="project" value="InterPro"/>
</dbReference>
<reference evidence="3 4" key="1">
    <citation type="submission" date="2016-05" db="EMBL/GenBank/DDBJ databases">
        <title>Diversity and Homogeneity among Thermoacidophilic Verrucomicrobia Methanotrophs Linked with Geographical Origin.</title>
        <authorList>
            <person name="Erikstad H.-A."/>
            <person name="Smestad N.B."/>
            <person name="Ceballos R.M."/>
            <person name="Birkeland N.-K."/>
        </authorList>
    </citation>
    <scope>NUCLEOTIDE SEQUENCE [LARGE SCALE GENOMIC DNA]</scope>
    <source>
        <strain evidence="3 4">Phi</strain>
    </source>
</reference>
<evidence type="ECO:0000256" key="1">
    <source>
        <dbReference type="ARBA" id="ARBA00007673"/>
    </source>
</evidence>
<dbReference type="GO" id="GO:0016853">
    <property type="term" value="F:isomerase activity"/>
    <property type="evidence" value="ECO:0007669"/>
    <property type="project" value="UniProtKB-KW"/>
</dbReference>
<dbReference type="InterPro" id="IPR007400">
    <property type="entry name" value="PrpF-like"/>
</dbReference>
<dbReference type="Pfam" id="PF04303">
    <property type="entry name" value="PrpF"/>
    <property type="match status" value="1"/>
</dbReference>
<dbReference type="Gene3D" id="3.10.310.10">
    <property type="entry name" value="Diaminopimelate Epimerase, Chain A, domain 1"/>
    <property type="match status" value="2"/>
</dbReference>
<gene>
    <name evidence="3" type="ORF">A7Q10_10675</name>
</gene>
<dbReference type="InterPro" id="IPR001412">
    <property type="entry name" value="aa-tRNA-synth_I_CS"/>
</dbReference>